<sequence>MGLPFNLLFIGVICALPIVNGFAPTRHHVAHYSGTSAAKPIQQTRSMSNMFEDMGKFFNGLGKNKVDFVVPEVEDIDGEYVGSKRIITIPGLRLYSNLYLLGLQNTPEPGCWKAHQEHDTEVNLRYVDMTGCIIIIFKEDEITIDRLGSMPSQKYLLHESIVLNGFLDQLEAIVFEGDIAEKNRLLTLPEPADQIQKARGVLSFS</sequence>
<protein>
    <submittedName>
        <fullName evidence="2">Uncharacterized protein</fullName>
    </submittedName>
</protein>
<evidence type="ECO:0000313" key="3">
    <source>
        <dbReference type="Proteomes" id="UP001530400"/>
    </source>
</evidence>
<name>A0ABD3PIR4_9STRA</name>
<dbReference type="AlphaFoldDB" id="A0ABD3PIR4"/>
<organism evidence="2 3">
    <name type="scientific">Cyclotella atomus</name>
    <dbReference type="NCBI Taxonomy" id="382360"/>
    <lineage>
        <taxon>Eukaryota</taxon>
        <taxon>Sar</taxon>
        <taxon>Stramenopiles</taxon>
        <taxon>Ochrophyta</taxon>
        <taxon>Bacillariophyta</taxon>
        <taxon>Coscinodiscophyceae</taxon>
        <taxon>Thalassiosirophycidae</taxon>
        <taxon>Stephanodiscales</taxon>
        <taxon>Stephanodiscaceae</taxon>
        <taxon>Cyclotella</taxon>
    </lineage>
</organism>
<keyword evidence="1" id="KW-0732">Signal</keyword>
<dbReference type="Proteomes" id="UP001530400">
    <property type="component" value="Unassembled WGS sequence"/>
</dbReference>
<comment type="caution">
    <text evidence="2">The sequence shown here is derived from an EMBL/GenBank/DDBJ whole genome shotgun (WGS) entry which is preliminary data.</text>
</comment>
<feature type="signal peptide" evidence="1">
    <location>
        <begin position="1"/>
        <end position="21"/>
    </location>
</feature>
<reference evidence="2 3" key="1">
    <citation type="submission" date="2024-10" db="EMBL/GenBank/DDBJ databases">
        <title>Updated reference genomes for cyclostephanoid diatoms.</title>
        <authorList>
            <person name="Roberts W.R."/>
            <person name="Alverson A.J."/>
        </authorList>
    </citation>
    <scope>NUCLEOTIDE SEQUENCE [LARGE SCALE GENOMIC DNA]</scope>
    <source>
        <strain evidence="2 3">AJA010-31</strain>
    </source>
</reference>
<feature type="chain" id="PRO_5044814503" evidence="1">
    <location>
        <begin position="22"/>
        <end position="205"/>
    </location>
</feature>
<dbReference type="EMBL" id="JALLPJ020000582">
    <property type="protein sequence ID" value="KAL3788065.1"/>
    <property type="molecule type" value="Genomic_DNA"/>
</dbReference>
<proteinExistence type="predicted"/>
<accession>A0ABD3PIR4</accession>
<keyword evidence="3" id="KW-1185">Reference proteome</keyword>
<evidence type="ECO:0000313" key="2">
    <source>
        <dbReference type="EMBL" id="KAL3788065.1"/>
    </source>
</evidence>
<evidence type="ECO:0000256" key="1">
    <source>
        <dbReference type="SAM" id="SignalP"/>
    </source>
</evidence>
<gene>
    <name evidence="2" type="ORF">ACHAWO_005910</name>
</gene>